<organism evidence="1 2">
    <name type="scientific">Tetranychus urticae</name>
    <name type="common">Two-spotted spider mite</name>
    <dbReference type="NCBI Taxonomy" id="32264"/>
    <lineage>
        <taxon>Eukaryota</taxon>
        <taxon>Metazoa</taxon>
        <taxon>Ecdysozoa</taxon>
        <taxon>Arthropoda</taxon>
        <taxon>Chelicerata</taxon>
        <taxon>Arachnida</taxon>
        <taxon>Acari</taxon>
        <taxon>Acariformes</taxon>
        <taxon>Trombidiformes</taxon>
        <taxon>Prostigmata</taxon>
        <taxon>Eleutherengona</taxon>
        <taxon>Raphignathae</taxon>
        <taxon>Tetranychoidea</taxon>
        <taxon>Tetranychidae</taxon>
        <taxon>Tetranychus</taxon>
    </lineage>
</organism>
<sequence length="41" mass="4595">MLSKIGCFFTGNLFIKKKTSTNIKPLPPFIIISIANRNQAQ</sequence>
<name>T1K626_TETUR</name>
<dbReference type="EnsemblMetazoa" id="tetur05g08370.1">
    <property type="protein sequence ID" value="tetur05g08370.1"/>
    <property type="gene ID" value="tetur05g08370"/>
</dbReference>
<keyword evidence="2" id="KW-1185">Reference proteome</keyword>
<dbReference type="AlphaFoldDB" id="T1K626"/>
<accession>T1K626</accession>
<protein>
    <submittedName>
        <fullName evidence="1">Uncharacterized protein</fullName>
    </submittedName>
</protein>
<evidence type="ECO:0000313" key="2">
    <source>
        <dbReference type="Proteomes" id="UP000015104"/>
    </source>
</evidence>
<dbReference type="HOGENOM" id="CLU_3280124_0_0_1"/>
<proteinExistence type="predicted"/>
<dbReference type="Proteomes" id="UP000015104">
    <property type="component" value="Unassembled WGS sequence"/>
</dbReference>
<evidence type="ECO:0000313" key="1">
    <source>
        <dbReference type="EnsemblMetazoa" id="tetur05g08370.1"/>
    </source>
</evidence>
<reference evidence="2" key="1">
    <citation type="submission" date="2011-08" db="EMBL/GenBank/DDBJ databases">
        <authorList>
            <person name="Rombauts S."/>
        </authorList>
    </citation>
    <scope>NUCLEOTIDE SEQUENCE</scope>
    <source>
        <strain evidence="2">London</strain>
    </source>
</reference>
<dbReference type="EMBL" id="CAEY01001592">
    <property type="status" value="NOT_ANNOTATED_CDS"/>
    <property type="molecule type" value="Genomic_DNA"/>
</dbReference>
<reference evidence="1" key="2">
    <citation type="submission" date="2015-06" db="UniProtKB">
        <authorList>
            <consortium name="EnsemblMetazoa"/>
        </authorList>
    </citation>
    <scope>IDENTIFICATION</scope>
</reference>